<evidence type="ECO:0000256" key="1">
    <source>
        <dbReference type="ARBA" id="ARBA00006594"/>
    </source>
</evidence>
<sequence>MHSPNLTQDNIARIRDLFPGCVTEAKGEGGSVKLAVDFDQLRQELAESIVEGPQERYNLNWPGKREALLTANAPIAKTLRPCREESVNFDTTKNLFIEGDNLDALKLLQETYLSKVKLIYIDPPYNTGSDFIYEDDFAESSDEYFFRSNQKDPQGNRLVANSEANGRFHSDWLSMIYPRLKLARNLLSDDGVIFASIDDNESANLKRILDEIFGEQNFIDTIAVEMSTTSGPKTVNAQQGTIVKNVEFVHVYRKSAEFDKKPHKPLLDGIDTYDTHYSVWLNDDGTLGSVAEKLFADSKVGSDIHRYELAVRGRFSLKSIDKLLSVSEAARTFISENLKKIASIDRPPVSASGKVIPTGHWESFETDHRTYFLTTLENGTLRALIPLALNYRMSDDYRPRFGRTVIRGDLWKGFHQDMGNVAREGGIAFANGKKPVRLIKQLIKWADNNKDGIILDLFAGSGTTAQAVMEANAEDGGGRRFVVVQVAEAPDPKSEAAKDGYGSIAELTRERIRKAGASSLSSLSSSGQNLDVGFRSLRIDSSNMAEIYYVPDAVSQGDLINAVDNIKPDRKFEDLLFQVMLDWGVDLALPVSKQSIQGKDVFFVDGDALAACFDSSGSIDEAFVKELAKQQPLRVVFRDGGYKDSAVKINVEQIFKLLSPATEVKCI</sequence>
<dbReference type="GO" id="GO:0003677">
    <property type="term" value="F:DNA binding"/>
    <property type="evidence" value="ECO:0007669"/>
    <property type="project" value="InterPro"/>
</dbReference>
<dbReference type="AlphaFoldDB" id="A0A4Z0ADX8"/>
<protein>
    <recommendedName>
        <fullName evidence="2">site-specific DNA-methyltransferase (adenine-specific)</fullName>
        <ecNumber evidence="2">2.1.1.72</ecNumber>
    </recommendedName>
</protein>
<keyword evidence="9" id="KW-1185">Reference proteome</keyword>
<dbReference type="Pfam" id="PF01555">
    <property type="entry name" value="N6_N4_Mtase"/>
    <property type="match status" value="1"/>
</dbReference>
<evidence type="ECO:0000313" key="8">
    <source>
        <dbReference type="EMBL" id="TFY84503.1"/>
    </source>
</evidence>
<evidence type="ECO:0000256" key="2">
    <source>
        <dbReference type="ARBA" id="ARBA00011900"/>
    </source>
</evidence>
<dbReference type="EMBL" id="QUZU01000062">
    <property type="protein sequence ID" value="TFY84503.1"/>
    <property type="molecule type" value="Genomic_DNA"/>
</dbReference>
<dbReference type="Gene3D" id="3.40.50.150">
    <property type="entry name" value="Vaccinia Virus protein VP39"/>
    <property type="match status" value="1"/>
</dbReference>
<dbReference type="OrthoDB" id="9816043at2"/>
<comment type="similarity">
    <text evidence="1">Belongs to the N(4)/N(6)-methyltransferase family.</text>
</comment>
<proteinExistence type="inferred from homology"/>
<dbReference type="PRINTS" id="PR00506">
    <property type="entry name" value="D21N6MTFRASE"/>
</dbReference>
<comment type="catalytic activity">
    <reaction evidence="6">
        <text>a 2'-deoxyadenosine in DNA + S-adenosyl-L-methionine = an N(6)-methyl-2'-deoxyadenosine in DNA + S-adenosyl-L-homocysteine + H(+)</text>
        <dbReference type="Rhea" id="RHEA:15197"/>
        <dbReference type="Rhea" id="RHEA-COMP:12418"/>
        <dbReference type="Rhea" id="RHEA-COMP:12419"/>
        <dbReference type="ChEBI" id="CHEBI:15378"/>
        <dbReference type="ChEBI" id="CHEBI:57856"/>
        <dbReference type="ChEBI" id="CHEBI:59789"/>
        <dbReference type="ChEBI" id="CHEBI:90615"/>
        <dbReference type="ChEBI" id="CHEBI:90616"/>
        <dbReference type="EC" id="2.1.1.72"/>
    </reaction>
</comment>
<feature type="domain" description="DNA methylase N-4/N-6" evidence="7">
    <location>
        <begin position="116"/>
        <end position="473"/>
    </location>
</feature>
<dbReference type="InterPro" id="IPR002052">
    <property type="entry name" value="DNA_methylase_N6_adenine_CS"/>
</dbReference>
<dbReference type="InterPro" id="IPR002295">
    <property type="entry name" value="N4/N6-MTase_EcoPI_Mod-like"/>
</dbReference>
<dbReference type="PIRSF" id="PIRSF015855">
    <property type="entry name" value="TypeIII_Mtase_mKpnI"/>
    <property type="match status" value="1"/>
</dbReference>
<name>A0A4Z0ADX8_9PSED</name>
<comment type="caution">
    <text evidence="8">The sequence shown here is derived from an EMBL/GenBank/DDBJ whole genome shotgun (WGS) entry which is preliminary data.</text>
</comment>
<gene>
    <name evidence="8" type="ORF">DYL59_29000</name>
</gene>
<dbReference type="Proteomes" id="UP000297391">
    <property type="component" value="Unassembled WGS sequence"/>
</dbReference>
<evidence type="ECO:0000256" key="5">
    <source>
        <dbReference type="ARBA" id="ARBA00022691"/>
    </source>
</evidence>
<keyword evidence="3 8" id="KW-0489">Methyltransferase</keyword>
<keyword evidence="5" id="KW-0949">S-adenosyl-L-methionine</keyword>
<dbReference type="PROSITE" id="PS00092">
    <property type="entry name" value="N6_MTASE"/>
    <property type="match status" value="1"/>
</dbReference>
<evidence type="ECO:0000256" key="3">
    <source>
        <dbReference type="ARBA" id="ARBA00022603"/>
    </source>
</evidence>
<organism evidence="8 9">
    <name type="scientific">Pseudomonas kairouanensis</name>
    <dbReference type="NCBI Taxonomy" id="2293832"/>
    <lineage>
        <taxon>Bacteria</taxon>
        <taxon>Pseudomonadati</taxon>
        <taxon>Pseudomonadota</taxon>
        <taxon>Gammaproteobacteria</taxon>
        <taxon>Pseudomonadales</taxon>
        <taxon>Pseudomonadaceae</taxon>
        <taxon>Pseudomonas</taxon>
    </lineage>
</organism>
<evidence type="ECO:0000256" key="4">
    <source>
        <dbReference type="ARBA" id="ARBA00022679"/>
    </source>
</evidence>
<evidence type="ECO:0000259" key="7">
    <source>
        <dbReference type="Pfam" id="PF01555"/>
    </source>
</evidence>
<dbReference type="InterPro" id="IPR029063">
    <property type="entry name" value="SAM-dependent_MTases_sf"/>
</dbReference>
<dbReference type="GO" id="GO:0032259">
    <property type="term" value="P:methylation"/>
    <property type="evidence" value="ECO:0007669"/>
    <property type="project" value="UniProtKB-KW"/>
</dbReference>
<dbReference type="InterPro" id="IPR002941">
    <property type="entry name" value="DNA_methylase_N4/N6"/>
</dbReference>
<reference evidence="8 9" key="1">
    <citation type="journal article" date="2019" name="Syst. Appl. Microbiol.">
        <title>New species of pathogenic Pseudomonas isolated from citrus in Tunisia: Proposal of Pseudomonas kairouanensis sp. nov. and Pseudomonas nabeulensis sp. nov.</title>
        <authorList>
            <person name="Oueslati M."/>
            <person name="Mulet M."/>
            <person name="Gomila M."/>
            <person name="Berge O."/>
            <person name="Hajlaoui M.R."/>
            <person name="Lalucat J."/>
            <person name="Sadfi-Zouaoui N."/>
            <person name="Garcia-Valdes E."/>
        </authorList>
    </citation>
    <scope>NUCLEOTIDE SEQUENCE [LARGE SCALE GENOMIC DNA]</scope>
    <source>
        <strain evidence="8 9">KC12</strain>
    </source>
</reference>
<dbReference type="GO" id="GO:0008170">
    <property type="term" value="F:N-methyltransferase activity"/>
    <property type="evidence" value="ECO:0007669"/>
    <property type="project" value="InterPro"/>
</dbReference>
<dbReference type="SUPFAM" id="SSF53335">
    <property type="entry name" value="S-adenosyl-L-methionine-dependent methyltransferases"/>
    <property type="match status" value="1"/>
</dbReference>
<dbReference type="EC" id="2.1.1.72" evidence="2"/>
<dbReference type="GO" id="GO:0009007">
    <property type="term" value="F:site-specific DNA-methyltransferase (adenine-specific) activity"/>
    <property type="evidence" value="ECO:0007669"/>
    <property type="project" value="UniProtKB-EC"/>
</dbReference>
<accession>A0A4Z0ADX8</accession>
<evidence type="ECO:0000313" key="9">
    <source>
        <dbReference type="Proteomes" id="UP000297391"/>
    </source>
</evidence>
<keyword evidence="4 8" id="KW-0808">Transferase</keyword>
<evidence type="ECO:0000256" key="6">
    <source>
        <dbReference type="ARBA" id="ARBA00047942"/>
    </source>
</evidence>